<dbReference type="AlphaFoldDB" id="A0A9P1GP19"/>
<proteinExistence type="predicted"/>
<evidence type="ECO:0000256" key="1">
    <source>
        <dbReference type="SAM" id="MobiDB-lite"/>
    </source>
</evidence>
<reference evidence="2" key="1">
    <citation type="submission" date="2022-10" db="EMBL/GenBank/DDBJ databases">
        <authorList>
            <person name="Chen Y."/>
            <person name="Dougan E. K."/>
            <person name="Chan C."/>
            <person name="Rhodes N."/>
            <person name="Thang M."/>
        </authorList>
    </citation>
    <scope>NUCLEOTIDE SEQUENCE</scope>
</reference>
<accession>A0A9P1GP19</accession>
<comment type="caution">
    <text evidence="2">The sequence shown here is derived from an EMBL/GenBank/DDBJ whole genome shotgun (WGS) entry which is preliminary data.</text>
</comment>
<dbReference type="EMBL" id="CAMXCT010006689">
    <property type="protein sequence ID" value="CAI4018317.1"/>
    <property type="molecule type" value="Genomic_DNA"/>
</dbReference>
<gene>
    <name evidence="2" type="ORF">C1SCF055_LOCUS42893</name>
</gene>
<reference evidence="3" key="2">
    <citation type="submission" date="2024-04" db="EMBL/GenBank/DDBJ databases">
        <authorList>
            <person name="Chen Y."/>
            <person name="Shah S."/>
            <person name="Dougan E. K."/>
            <person name="Thang M."/>
            <person name="Chan C."/>
        </authorList>
    </citation>
    <scope>NUCLEOTIDE SEQUENCE [LARGE SCALE GENOMIC DNA]</scope>
</reference>
<evidence type="ECO:0000313" key="3">
    <source>
        <dbReference type="EMBL" id="CAL1171692.1"/>
    </source>
</evidence>
<protein>
    <submittedName>
        <fullName evidence="2">Uncharacterized protein</fullName>
    </submittedName>
</protein>
<name>A0A9P1GP19_9DINO</name>
<sequence length="205" mass="22172">MEILRDERRRSFQELRVRRAARVTPSHAAAGKVLRRHWGGPSLVPCCMEASAAPPRAARRLHTRLAAEEPRFRASRPVPSPASPASAVVESVDPVARNTSISEAETHAPGEVDSFQGDKVVVQVVATVPAVRPPATPVPAVPDLDSRWDDLIQRIAILPVVMVGEELGIPITRDLPRGRLAARSRALRSSEKSPASRRGGHPSAK</sequence>
<keyword evidence="4" id="KW-1185">Reference proteome</keyword>
<feature type="region of interest" description="Disordered" evidence="1">
    <location>
        <begin position="68"/>
        <end position="88"/>
    </location>
</feature>
<dbReference type="EMBL" id="CAMXCT020006689">
    <property type="protein sequence ID" value="CAL1171692.1"/>
    <property type="molecule type" value="Genomic_DNA"/>
</dbReference>
<evidence type="ECO:0000313" key="2">
    <source>
        <dbReference type="EMBL" id="CAI4018317.1"/>
    </source>
</evidence>
<dbReference type="Proteomes" id="UP001152797">
    <property type="component" value="Unassembled WGS sequence"/>
</dbReference>
<dbReference type="EMBL" id="CAMXCT030006689">
    <property type="protein sequence ID" value="CAL4805629.1"/>
    <property type="molecule type" value="Genomic_DNA"/>
</dbReference>
<evidence type="ECO:0000313" key="4">
    <source>
        <dbReference type="Proteomes" id="UP001152797"/>
    </source>
</evidence>
<feature type="region of interest" description="Disordered" evidence="1">
    <location>
        <begin position="182"/>
        <end position="205"/>
    </location>
</feature>
<organism evidence="2">
    <name type="scientific">Cladocopium goreaui</name>
    <dbReference type="NCBI Taxonomy" id="2562237"/>
    <lineage>
        <taxon>Eukaryota</taxon>
        <taxon>Sar</taxon>
        <taxon>Alveolata</taxon>
        <taxon>Dinophyceae</taxon>
        <taxon>Suessiales</taxon>
        <taxon>Symbiodiniaceae</taxon>
        <taxon>Cladocopium</taxon>
    </lineage>
</organism>